<organism evidence="2 3">
    <name type="scientific">Taxus chinensis</name>
    <name type="common">Chinese yew</name>
    <name type="synonym">Taxus wallichiana var. chinensis</name>
    <dbReference type="NCBI Taxonomy" id="29808"/>
    <lineage>
        <taxon>Eukaryota</taxon>
        <taxon>Viridiplantae</taxon>
        <taxon>Streptophyta</taxon>
        <taxon>Embryophyta</taxon>
        <taxon>Tracheophyta</taxon>
        <taxon>Spermatophyta</taxon>
        <taxon>Pinopsida</taxon>
        <taxon>Pinidae</taxon>
        <taxon>Conifers II</taxon>
        <taxon>Cupressales</taxon>
        <taxon>Taxaceae</taxon>
        <taxon>Taxus</taxon>
    </lineage>
</organism>
<name>A0AA38FMH7_TAXCH</name>
<keyword evidence="3" id="KW-1185">Reference proteome</keyword>
<feature type="region of interest" description="Disordered" evidence="1">
    <location>
        <begin position="40"/>
        <end position="63"/>
    </location>
</feature>
<feature type="compositionally biased region" description="Polar residues" evidence="1">
    <location>
        <begin position="44"/>
        <end position="61"/>
    </location>
</feature>
<evidence type="ECO:0000313" key="3">
    <source>
        <dbReference type="Proteomes" id="UP000824469"/>
    </source>
</evidence>
<accession>A0AA38FMH7</accession>
<gene>
    <name evidence="2" type="ORF">KI387_011000</name>
</gene>
<feature type="non-terminal residue" evidence="2">
    <location>
        <position position="1"/>
    </location>
</feature>
<sequence length="91" mass="10017">VCQECLNDVAATPFNNYSTKLRKIKLILLIIIDVLQEGKESVNDKSSSNYREQDNSLNVATSHPAAATSDEAENILPAFSCQGLFSRQLLC</sequence>
<comment type="caution">
    <text evidence="2">The sequence shown here is derived from an EMBL/GenBank/DDBJ whole genome shotgun (WGS) entry which is preliminary data.</text>
</comment>
<evidence type="ECO:0000256" key="1">
    <source>
        <dbReference type="SAM" id="MobiDB-lite"/>
    </source>
</evidence>
<evidence type="ECO:0000313" key="2">
    <source>
        <dbReference type="EMBL" id="KAH9306596.1"/>
    </source>
</evidence>
<reference evidence="2 3" key="1">
    <citation type="journal article" date="2021" name="Nat. Plants">
        <title>The Taxus genome provides insights into paclitaxel biosynthesis.</title>
        <authorList>
            <person name="Xiong X."/>
            <person name="Gou J."/>
            <person name="Liao Q."/>
            <person name="Li Y."/>
            <person name="Zhou Q."/>
            <person name="Bi G."/>
            <person name="Li C."/>
            <person name="Du R."/>
            <person name="Wang X."/>
            <person name="Sun T."/>
            <person name="Guo L."/>
            <person name="Liang H."/>
            <person name="Lu P."/>
            <person name="Wu Y."/>
            <person name="Zhang Z."/>
            <person name="Ro D.K."/>
            <person name="Shang Y."/>
            <person name="Huang S."/>
            <person name="Yan J."/>
        </authorList>
    </citation>
    <scope>NUCLEOTIDE SEQUENCE [LARGE SCALE GENOMIC DNA]</scope>
    <source>
        <strain evidence="2">Ta-2019</strain>
    </source>
</reference>
<dbReference type="Proteomes" id="UP000824469">
    <property type="component" value="Unassembled WGS sequence"/>
</dbReference>
<dbReference type="AlphaFoldDB" id="A0AA38FMH7"/>
<dbReference type="EMBL" id="JAHRHJ020000008">
    <property type="protein sequence ID" value="KAH9306596.1"/>
    <property type="molecule type" value="Genomic_DNA"/>
</dbReference>
<proteinExistence type="predicted"/>
<protein>
    <submittedName>
        <fullName evidence="2">Uncharacterized protein</fullName>
    </submittedName>
</protein>
<feature type="non-terminal residue" evidence="2">
    <location>
        <position position="91"/>
    </location>
</feature>